<evidence type="ECO:0000256" key="3">
    <source>
        <dbReference type="ARBA" id="ARBA00022448"/>
    </source>
</evidence>
<reference evidence="11 12" key="1">
    <citation type="submission" date="2018-10" db="EMBL/GenBank/DDBJ databases">
        <title>The genome of Lysobacter enzymogenes OH11.</title>
        <authorList>
            <person name="Liu F."/>
            <person name="Zhao Y."/>
            <person name="Qian G."/>
            <person name="Chen Y."/>
            <person name="Xu H."/>
        </authorList>
    </citation>
    <scope>NUCLEOTIDE SEQUENCE [LARGE SCALE GENOMIC DNA]</scope>
    <source>
        <strain evidence="11 12">OH11</strain>
    </source>
</reference>
<protein>
    <submittedName>
        <fullName evidence="11">TonB family protein</fullName>
    </submittedName>
</protein>
<name>A0A3N2RGJ6_LYSEN</name>
<keyword evidence="7" id="KW-0653">Protein transport</keyword>
<evidence type="ECO:0000256" key="1">
    <source>
        <dbReference type="ARBA" id="ARBA00004383"/>
    </source>
</evidence>
<keyword evidence="3" id="KW-0813">Transport</keyword>
<comment type="similarity">
    <text evidence="2">Belongs to the TonB family.</text>
</comment>
<dbReference type="InterPro" id="IPR006260">
    <property type="entry name" value="TonB/TolA_C"/>
</dbReference>
<evidence type="ECO:0000313" key="11">
    <source>
        <dbReference type="EMBL" id="ROU06486.1"/>
    </source>
</evidence>
<dbReference type="PROSITE" id="PS52015">
    <property type="entry name" value="TONB_CTD"/>
    <property type="match status" value="1"/>
</dbReference>
<dbReference type="AlphaFoldDB" id="A0A3N2RGJ6"/>
<accession>A0A3N2RGJ6</accession>
<dbReference type="InterPro" id="IPR051045">
    <property type="entry name" value="TonB-dependent_transducer"/>
</dbReference>
<dbReference type="InterPro" id="IPR037682">
    <property type="entry name" value="TonB_C"/>
</dbReference>
<evidence type="ECO:0000256" key="4">
    <source>
        <dbReference type="ARBA" id="ARBA00022475"/>
    </source>
</evidence>
<evidence type="ECO:0000256" key="9">
    <source>
        <dbReference type="ARBA" id="ARBA00023136"/>
    </source>
</evidence>
<dbReference type="Proteomes" id="UP000275910">
    <property type="component" value="Unassembled WGS sequence"/>
</dbReference>
<comment type="subcellular location">
    <subcellularLocation>
        <location evidence="1">Cell inner membrane</location>
        <topology evidence="1">Single-pass membrane protein</topology>
        <orientation evidence="1">Periplasmic side</orientation>
    </subcellularLocation>
</comment>
<evidence type="ECO:0000256" key="5">
    <source>
        <dbReference type="ARBA" id="ARBA00022519"/>
    </source>
</evidence>
<dbReference type="GO" id="GO:0055085">
    <property type="term" value="P:transmembrane transport"/>
    <property type="evidence" value="ECO:0007669"/>
    <property type="project" value="InterPro"/>
</dbReference>
<keyword evidence="6" id="KW-0812">Transmembrane</keyword>
<evidence type="ECO:0000256" key="8">
    <source>
        <dbReference type="ARBA" id="ARBA00022989"/>
    </source>
</evidence>
<keyword evidence="4" id="KW-1003">Cell membrane</keyword>
<dbReference type="EMBL" id="RCTY01000033">
    <property type="protein sequence ID" value="ROU06486.1"/>
    <property type="molecule type" value="Genomic_DNA"/>
</dbReference>
<gene>
    <name evidence="11" type="ORF">D9T17_13625</name>
</gene>
<proteinExistence type="inferred from homology"/>
<dbReference type="Pfam" id="PF03544">
    <property type="entry name" value="TonB_C"/>
    <property type="match status" value="1"/>
</dbReference>
<sequence>MRAGTGAGRRYGKPLRSFTDLRRPKDWDMRHGALAAFARASSLSLLCLCFTAAAAQEKPSADEDGAQAPPVPAVVIEKPGAGMPAPPPQFMPATPPQAEQMPQFPGGEAALRAYLGNNLQYPAKALEDEVQGAVVVDFDVDVDGTIKNILIVRDIGGGCGAEAERLVRNMPRWQPGRQGGEAVKATYRLKIHFVLTQ</sequence>
<evidence type="ECO:0000256" key="2">
    <source>
        <dbReference type="ARBA" id="ARBA00006555"/>
    </source>
</evidence>
<keyword evidence="5" id="KW-0997">Cell inner membrane</keyword>
<dbReference type="GO" id="GO:0098797">
    <property type="term" value="C:plasma membrane protein complex"/>
    <property type="evidence" value="ECO:0007669"/>
    <property type="project" value="TreeGrafter"/>
</dbReference>
<dbReference type="PANTHER" id="PTHR33446:SF2">
    <property type="entry name" value="PROTEIN TONB"/>
    <property type="match status" value="1"/>
</dbReference>
<feature type="domain" description="TonB C-terminal" evidence="10">
    <location>
        <begin position="106"/>
        <end position="197"/>
    </location>
</feature>
<dbReference type="SUPFAM" id="SSF74653">
    <property type="entry name" value="TolA/TonB C-terminal domain"/>
    <property type="match status" value="1"/>
</dbReference>
<evidence type="ECO:0000256" key="7">
    <source>
        <dbReference type="ARBA" id="ARBA00022927"/>
    </source>
</evidence>
<keyword evidence="8" id="KW-1133">Transmembrane helix</keyword>
<dbReference type="NCBIfam" id="TIGR01352">
    <property type="entry name" value="tonB_Cterm"/>
    <property type="match status" value="1"/>
</dbReference>
<dbReference type="GO" id="GO:0015031">
    <property type="term" value="P:protein transport"/>
    <property type="evidence" value="ECO:0007669"/>
    <property type="project" value="UniProtKB-KW"/>
</dbReference>
<evidence type="ECO:0000313" key="12">
    <source>
        <dbReference type="Proteomes" id="UP000275910"/>
    </source>
</evidence>
<dbReference type="GO" id="GO:0031992">
    <property type="term" value="F:energy transducer activity"/>
    <property type="evidence" value="ECO:0007669"/>
    <property type="project" value="TreeGrafter"/>
</dbReference>
<dbReference type="PANTHER" id="PTHR33446">
    <property type="entry name" value="PROTEIN TONB-RELATED"/>
    <property type="match status" value="1"/>
</dbReference>
<comment type="caution">
    <text evidence="11">The sequence shown here is derived from an EMBL/GenBank/DDBJ whole genome shotgun (WGS) entry which is preliminary data.</text>
</comment>
<dbReference type="Gene3D" id="3.30.1150.10">
    <property type="match status" value="1"/>
</dbReference>
<keyword evidence="9" id="KW-0472">Membrane</keyword>
<evidence type="ECO:0000256" key="6">
    <source>
        <dbReference type="ARBA" id="ARBA00022692"/>
    </source>
</evidence>
<evidence type="ECO:0000259" key="10">
    <source>
        <dbReference type="PROSITE" id="PS52015"/>
    </source>
</evidence>
<organism evidence="11 12">
    <name type="scientific">Lysobacter enzymogenes</name>
    <dbReference type="NCBI Taxonomy" id="69"/>
    <lineage>
        <taxon>Bacteria</taxon>
        <taxon>Pseudomonadati</taxon>
        <taxon>Pseudomonadota</taxon>
        <taxon>Gammaproteobacteria</taxon>
        <taxon>Lysobacterales</taxon>
        <taxon>Lysobacteraceae</taxon>
        <taxon>Lysobacter</taxon>
    </lineage>
</organism>